<organism evidence="3">
    <name type="scientific">Nippostrongylus brasiliensis</name>
    <name type="common">Rat hookworm</name>
    <dbReference type="NCBI Taxonomy" id="27835"/>
    <lineage>
        <taxon>Eukaryota</taxon>
        <taxon>Metazoa</taxon>
        <taxon>Ecdysozoa</taxon>
        <taxon>Nematoda</taxon>
        <taxon>Chromadorea</taxon>
        <taxon>Rhabditida</taxon>
        <taxon>Rhabditina</taxon>
        <taxon>Rhabditomorpha</taxon>
        <taxon>Strongyloidea</taxon>
        <taxon>Heligmosomidae</taxon>
        <taxon>Nippostrongylus</taxon>
    </lineage>
</organism>
<dbReference type="STRING" id="27835.A0A0N4XZW7"/>
<dbReference type="EMBL" id="UYSL01020049">
    <property type="protein sequence ID" value="VDL72359.1"/>
    <property type="molecule type" value="Genomic_DNA"/>
</dbReference>
<proteinExistence type="predicted"/>
<gene>
    <name evidence="1" type="ORF">NBR_LOCUS8770</name>
</gene>
<reference evidence="3" key="1">
    <citation type="submission" date="2017-02" db="UniProtKB">
        <authorList>
            <consortium name="WormBaseParasite"/>
        </authorList>
    </citation>
    <scope>IDENTIFICATION</scope>
</reference>
<reference evidence="1 2" key="2">
    <citation type="submission" date="2018-11" db="EMBL/GenBank/DDBJ databases">
        <authorList>
            <consortium name="Pathogen Informatics"/>
        </authorList>
    </citation>
    <scope>NUCLEOTIDE SEQUENCE [LARGE SCALE GENOMIC DNA]</scope>
</reference>
<evidence type="ECO:0000313" key="2">
    <source>
        <dbReference type="Proteomes" id="UP000271162"/>
    </source>
</evidence>
<dbReference type="Gene3D" id="2.60.210.10">
    <property type="entry name" value="Apoptosis, Tumor Necrosis Factor Receptor Associated Protein 2, Chain A"/>
    <property type="match status" value="1"/>
</dbReference>
<dbReference type="WBParaSite" id="NBR_0000876901-mRNA-1">
    <property type="protein sequence ID" value="NBR_0000876901-mRNA-1"/>
    <property type="gene ID" value="NBR_0000876901"/>
</dbReference>
<name>A0A0N4XZW7_NIPBR</name>
<dbReference type="InterPro" id="IPR008974">
    <property type="entry name" value="TRAF-like"/>
</dbReference>
<evidence type="ECO:0000313" key="1">
    <source>
        <dbReference type="EMBL" id="VDL72359.1"/>
    </source>
</evidence>
<keyword evidence="2" id="KW-1185">Reference proteome</keyword>
<dbReference type="AlphaFoldDB" id="A0A0N4XZW7"/>
<protein>
    <submittedName>
        <fullName evidence="3">MATH domain-containing protein</fullName>
    </submittedName>
</protein>
<evidence type="ECO:0000313" key="3">
    <source>
        <dbReference type="WBParaSite" id="NBR_0000876901-mRNA-1"/>
    </source>
</evidence>
<sequence>MWLISVTKKLVPNPTPENDAFLGRPKTRNAAFGFQRFCKLIDIDKYTVSGDFFLSVHVDLSSMETDRTPRKSSDQL</sequence>
<dbReference type="Proteomes" id="UP000271162">
    <property type="component" value="Unassembled WGS sequence"/>
</dbReference>
<accession>A0A0N4XZW7</accession>